<keyword evidence="1 5" id="KW-0479">Metal-binding</keyword>
<dbReference type="AlphaFoldDB" id="A0A9D1DJP3"/>
<dbReference type="InterPro" id="IPR046457">
    <property type="entry name" value="PMI_typeI_cat"/>
</dbReference>
<accession>A0A9D1DJP3</accession>
<comment type="cofactor">
    <cofactor evidence="5">
        <name>Zn(2+)</name>
        <dbReference type="ChEBI" id="CHEBI:29105"/>
    </cofactor>
    <text evidence="5">Binds 1 zinc ion per subunit.</text>
</comment>
<feature type="binding site" evidence="5">
    <location>
        <position position="114"/>
    </location>
    <ligand>
        <name>Zn(2+)</name>
        <dbReference type="ChEBI" id="CHEBI:29105"/>
    </ligand>
</feature>
<dbReference type="GO" id="GO:0005975">
    <property type="term" value="P:carbohydrate metabolic process"/>
    <property type="evidence" value="ECO:0007669"/>
    <property type="project" value="InterPro"/>
</dbReference>
<feature type="domain" description="Phosphomannose isomerase type I catalytic" evidence="7">
    <location>
        <begin position="3"/>
        <end position="103"/>
    </location>
</feature>
<dbReference type="Pfam" id="PF20511">
    <property type="entry name" value="PMI_typeI_cat"/>
    <property type="match status" value="1"/>
</dbReference>
<dbReference type="InterPro" id="IPR011051">
    <property type="entry name" value="RmlC_Cupin_sf"/>
</dbReference>
<evidence type="ECO:0000259" key="7">
    <source>
        <dbReference type="Pfam" id="PF20511"/>
    </source>
</evidence>
<dbReference type="InterPro" id="IPR049071">
    <property type="entry name" value="MPI_cupin_dom"/>
</dbReference>
<keyword evidence="9" id="KW-0413">Isomerase</keyword>
<feature type="domain" description="Mannose-6-phosphate isomerase cupin" evidence="8">
    <location>
        <begin position="235"/>
        <end position="302"/>
    </location>
</feature>
<dbReference type="InterPro" id="IPR016305">
    <property type="entry name" value="Mannose-6-P_Isomerase"/>
</dbReference>
<dbReference type="CDD" id="cd07010">
    <property type="entry name" value="cupin_PMI_type_I_N_bac"/>
    <property type="match status" value="1"/>
</dbReference>
<proteinExistence type="predicted"/>
<feature type="binding site" evidence="5">
    <location>
        <position position="172"/>
    </location>
    <ligand>
        <name>Zn(2+)</name>
        <dbReference type="ChEBI" id="CHEBI:29105"/>
    </ligand>
</feature>
<dbReference type="SUPFAM" id="SSF51182">
    <property type="entry name" value="RmlC-like cupins"/>
    <property type="match status" value="1"/>
</dbReference>
<organism evidence="9 10">
    <name type="scientific">Candidatus Scatomorpha intestinigallinarum</name>
    <dbReference type="NCBI Taxonomy" id="2840923"/>
    <lineage>
        <taxon>Bacteria</taxon>
        <taxon>Bacillati</taxon>
        <taxon>Bacillota</taxon>
        <taxon>Clostridia</taxon>
        <taxon>Eubacteriales</taxon>
        <taxon>Candidatus Scatomorpha</taxon>
    </lineage>
</organism>
<evidence type="ECO:0000313" key="10">
    <source>
        <dbReference type="Proteomes" id="UP000824238"/>
    </source>
</evidence>
<gene>
    <name evidence="9" type="ORF">IAD36_00300</name>
</gene>
<dbReference type="InterPro" id="IPR014628">
    <property type="entry name" value="Man6P_isomerase_Firm_short"/>
</dbReference>
<evidence type="ECO:0000259" key="8">
    <source>
        <dbReference type="Pfam" id="PF21621"/>
    </source>
</evidence>
<dbReference type="InterPro" id="IPR051804">
    <property type="entry name" value="Carb_Metab_Reg_Kinase/Isom"/>
</dbReference>
<dbReference type="GO" id="GO:0004476">
    <property type="term" value="F:mannose-6-phosphate isomerase activity"/>
    <property type="evidence" value="ECO:0007669"/>
    <property type="project" value="InterPro"/>
</dbReference>
<feature type="binding site" evidence="5">
    <location>
        <position position="97"/>
    </location>
    <ligand>
        <name>Zn(2+)</name>
        <dbReference type="ChEBI" id="CHEBI:29105"/>
    </ligand>
</feature>
<dbReference type="PANTHER" id="PTHR42742">
    <property type="entry name" value="TRANSCRIPTIONAL REPRESSOR MPRA"/>
    <property type="match status" value="1"/>
</dbReference>
<evidence type="ECO:0000256" key="5">
    <source>
        <dbReference type="PIRSR" id="PIRSR036894-1"/>
    </source>
</evidence>
<sequence length="306" mass="32749">MICKLRPACKSYIWGGRRLIEEYGKGDGAGNLAESWELSCHPDGPSIAADGPYAGRSLPEILAERPEFAGRAVESLGRFPVLVKLIDAARELSVQVHPDDAYALKHEGQLGKTEMWYIIDAEPGAGLYCGFRREVTPAQLHTAIEGNTLCELLRRVPVKAGDVVFIPAGTVHAIGAGILLAEIQQSSSVTYRLYDYGRLGADGKPRELHIDKALDVAALSPAPVSFGFGGHLGDCRYFTADLFACSGQAELYAGEDSFLNLLVIEGELELGGLHAGKGESVFVSADSGSCTVRGEGKAILTYVKRP</sequence>
<keyword evidence="2 5" id="KW-0862">Zinc</keyword>
<dbReference type="GO" id="GO:0009298">
    <property type="term" value="P:GDP-mannose biosynthetic process"/>
    <property type="evidence" value="ECO:0007669"/>
    <property type="project" value="InterPro"/>
</dbReference>
<comment type="caution">
    <text evidence="9">The sequence shown here is derived from an EMBL/GenBank/DDBJ whole genome shotgun (WGS) entry which is preliminary data.</text>
</comment>
<dbReference type="GO" id="GO:0008270">
    <property type="term" value="F:zinc ion binding"/>
    <property type="evidence" value="ECO:0007669"/>
    <property type="project" value="InterPro"/>
</dbReference>
<evidence type="ECO:0000256" key="6">
    <source>
        <dbReference type="PIRSR" id="PIRSR036894-2"/>
    </source>
</evidence>
<dbReference type="Gene3D" id="2.60.120.10">
    <property type="entry name" value="Jelly Rolls"/>
    <property type="match status" value="2"/>
</dbReference>
<protein>
    <recommendedName>
        <fullName evidence="3">Phosphohexomutase</fullName>
    </recommendedName>
    <alternativeName>
        <fullName evidence="4">Phosphomannose isomerase</fullName>
    </alternativeName>
</protein>
<dbReference type="EMBL" id="DVHH01000008">
    <property type="protein sequence ID" value="HIR54034.1"/>
    <property type="molecule type" value="Genomic_DNA"/>
</dbReference>
<name>A0A9D1DJP3_9FIRM</name>
<dbReference type="Proteomes" id="UP000824238">
    <property type="component" value="Unassembled WGS sequence"/>
</dbReference>
<feature type="active site" evidence="6">
    <location>
        <position position="192"/>
    </location>
</feature>
<evidence type="ECO:0000256" key="3">
    <source>
        <dbReference type="ARBA" id="ARBA00029741"/>
    </source>
</evidence>
<dbReference type="PIRSF" id="PIRSF036894">
    <property type="entry name" value="PMI_Firm_short"/>
    <property type="match status" value="1"/>
</dbReference>
<evidence type="ECO:0000313" key="9">
    <source>
        <dbReference type="EMBL" id="HIR54034.1"/>
    </source>
</evidence>
<dbReference type="PRINTS" id="PR00714">
    <property type="entry name" value="MAN6PISMRASE"/>
</dbReference>
<evidence type="ECO:0000256" key="2">
    <source>
        <dbReference type="ARBA" id="ARBA00022833"/>
    </source>
</evidence>
<evidence type="ECO:0000256" key="4">
    <source>
        <dbReference type="ARBA" id="ARBA00030762"/>
    </source>
</evidence>
<reference evidence="9" key="1">
    <citation type="submission" date="2020-10" db="EMBL/GenBank/DDBJ databases">
        <authorList>
            <person name="Gilroy R."/>
        </authorList>
    </citation>
    <scope>NUCLEOTIDE SEQUENCE</scope>
    <source>
        <strain evidence="9">ChiGjej3B3-7149</strain>
    </source>
</reference>
<evidence type="ECO:0000256" key="1">
    <source>
        <dbReference type="ARBA" id="ARBA00022723"/>
    </source>
</evidence>
<dbReference type="InterPro" id="IPR014710">
    <property type="entry name" value="RmlC-like_jellyroll"/>
</dbReference>
<dbReference type="Pfam" id="PF21621">
    <property type="entry name" value="MPI_cupin_dom"/>
    <property type="match status" value="1"/>
</dbReference>
<dbReference type="PANTHER" id="PTHR42742:SF3">
    <property type="entry name" value="FRUCTOKINASE"/>
    <property type="match status" value="1"/>
</dbReference>
<reference evidence="9" key="2">
    <citation type="journal article" date="2021" name="PeerJ">
        <title>Extensive microbial diversity within the chicken gut microbiome revealed by metagenomics and culture.</title>
        <authorList>
            <person name="Gilroy R."/>
            <person name="Ravi A."/>
            <person name="Getino M."/>
            <person name="Pursley I."/>
            <person name="Horton D.L."/>
            <person name="Alikhan N.F."/>
            <person name="Baker D."/>
            <person name="Gharbi K."/>
            <person name="Hall N."/>
            <person name="Watson M."/>
            <person name="Adriaenssens E.M."/>
            <person name="Foster-Nyarko E."/>
            <person name="Jarju S."/>
            <person name="Secka A."/>
            <person name="Antonio M."/>
            <person name="Oren A."/>
            <person name="Chaudhuri R.R."/>
            <person name="La Ragione R."/>
            <person name="Hildebrand F."/>
            <person name="Pallen M.J."/>
        </authorList>
    </citation>
    <scope>NUCLEOTIDE SEQUENCE</scope>
    <source>
        <strain evidence="9">ChiGjej3B3-7149</strain>
    </source>
</reference>